<feature type="region of interest" description="Disordered" evidence="1">
    <location>
        <begin position="214"/>
        <end position="234"/>
    </location>
</feature>
<evidence type="ECO:0000313" key="2">
    <source>
        <dbReference type="EMBL" id="KDE04444.1"/>
    </source>
</evidence>
<organism evidence="2">
    <name type="scientific">Microbotryum lychnidis-dioicae (strain p1A1 Lamole / MvSl-1064)</name>
    <name type="common">Anther smut fungus</name>
    <dbReference type="NCBI Taxonomy" id="683840"/>
    <lineage>
        <taxon>Eukaryota</taxon>
        <taxon>Fungi</taxon>
        <taxon>Dikarya</taxon>
        <taxon>Basidiomycota</taxon>
        <taxon>Pucciniomycotina</taxon>
        <taxon>Microbotryomycetes</taxon>
        <taxon>Microbotryales</taxon>
        <taxon>Microbotryaceae</taxon>
        <taxon>Microbotryum</taxon>
    </lineage>
</organism>
<dbReference type="Proteomes" id="UP000017200">
    <property type="component" value="Unassembled WGS sequence"/>
</dbReference>
<reference evidence="2" key="2">
    <citation type="submission" date="2010-11" db="EMBL/GenBank/DDBJ databases">
        <authorList>
            <consortium name="The Broad Institute Genome Sequencing Platform"/>
            <person name="Earl A."/>
            <person name="Ward D."/>
            <person name="Feldgarden M."/>
            <person name="Gevers D."/>
            <person name="Butler R."/>
            <person name="Young S.K."/>
            <person name="Zeng Q."/>
            <person name="Gargeya S."/>
            <person name="Fitzgerald M."/>
            <person name="Haas B."/>
            <person name="Abouelleil A."/>
            <person name="Alvarado L."/>
            <person name="Arachchi H.M."/>
            <person name="Berlin A."/>
            <person name="Brown A."/>
            <person name="Chapman S.B."/>
            <person name="Chen Z."/>
            <person name="Dunbar C."/>
            <person name="Freedman E."/>
            <person name="Gearin G."/>
            <person name="Gellesch M."/>
            <person name="Goldberg J."/>
            <person name="Griggs A."/>
            <person name="Gujja S."/>
            <person name="Heilman E."/>
            <person name="Heiman D."/>
            <person name="Howarth C."/>
            <person name="Larson L."/>
            <person name="Lui A."/>
            <person name="MacDonald P.J.P."/>
            <person name="Mehta T."/>
            <person name="Montmayeur A."/>
            <person name="Murphy C."/>
            <person name="Neiman D."/>
            <person name="Pearson M."/>
            <person name="Priest M."/>
            <person name="Roberts A."/>
            <person name="Saif S."/>
            <person name="Shea T."/>
            <person name="Shenoy N."/>
            <person name="Sisk P."/>
            <person name="Stolte C."/>
            <person name="Sykes S."/>
            <person name="White J."/>
            <person name="Yandava C."/>
            <person name="Wortman J."/>
            <person name="Nusbaum C."/>
            <person name="Birren B."/>
        </authorList>
    </citation>
    <scope>NUCLEOTIDE SEQUENCE</scope>
    <source>
        <strain evidence="2">P1A1 Lamole</strain>
    </source>
</reference>
<evidence type="ECO:0000313" key="4">
    <source>
        <dbReference type="Proteomes" id="UP000017200"/>
    </source>
</evidence>
<proteinExistence type="predicted"/>
<dbReference type="OrthoDB" id="2539642at2759"/>
<dbReference type="InParanoid" id="U5HD76"/>
<dbReference type="HOGENOM" id="CLU_665984_0_0_1"/>
<dbReference type="EMBL" id="AEIJ01000505">
    <property type="status" value="NOT_ANNOTATED_CDS"/>
    <property type="molecule type" value="Genomic_DNA"/>
</dbReference>
<accession>U5HD76</accession>
<evidence type="ECO:0000313" key="3">
    <source>
        <dbReference type="EnsemblFungi" id="MVLG_05092T0"/>
    </source>
</evidence>
<protein>
    <submittedName>
        <fullName evidence="2 3">Uncharacterized protein</fullName>
    </submittedName>
</protein>
<reference evidence="2 4" key="3">
    <citation type="journal article" date="2015" name="BMC Genomics">
        <title>Sex and parasites: genomic and transcriptomic analysis of Microbotryum lychnidis-dioicae, the biotrophic and plant-castrating anther smut fungus.</title>
        <authorList>
            <person name="Perlin M.H."/>
            <person name="Amselem J."/>
            <person name="Fontanillas E."/>
            <person name="Toh S.S."/>
            <person name="Chen Z."/>
            <person name="Goldberg J."/>
            <person name="Duplessis S."/>
            <person name="Henrissat B."/>
            <person name="Young S."/>
            <person name="Zeng Q."/>
            <person name="Aguileta G."/>
            <person name="Petit E."/>
            <person name="Badouin H."/>
            <person name="Andrews J."/>
            <person name="Razeeq D."/>
            <person name="Gabaldon T."/>
            <person name="Quesneville H."/>
            <person name="Giraud T."/>
            <person name="Hood M.E."/>
            <person name="Schultz D.J."/>
            <person name="Cuomo C.A."/>
        </authorList>
    </citation>
    <scope>NUCLEOTIDE SEQUENCE [LARGE SCALE GENOMIC DNA]</scope>
    <source>
        <strain evidence="2">P1A1 Lamole</strain>
        <strain evidence="4">p1A1 Lamole</strain>
    </source>
</reference>
<gene>
    <name evidence="2" type="ORF">MVLG_05092</name>
</gene>
<dbReference type="EnsemblFungi" id="MVLG_05092T0">
    <property type="protein sequence ID" value="MVLG_05092T0"/>
    <property type="gene ID" value="MVLG_05092"/>
</dbReference>
<dbReference type="AlphaFoldDB" id="U5HD76"/>
<name>U5HD76_USTV1</name>
<evidence type="ECO:0000256" key="1">
    <source>
        <dbReference type="SAM" id="MobiDB-lite"/>
    </source>
</evidence>
<reference evidence="4" key="1">
    <citation type="submission" date="2010-11" db="EMBL/GenBank/DDBJ databases">
        <title>The genome sequence of Microbotryum violaceum strain p1A1 Lamole.</title>
        <authorList>
            <person name="Cuomo C."/>
            <person name="Perlin M."/>
            <person name="Young S.K."/>
            <person name="Zeng Q."/>
            <person name="Gargeya S."/>
            <person name="Alvarado L."/>
            <person name="Berlin A."/>
            <person name="Chapman S.B."/>
            <person name="Chen Z."/>
            <person name="Freedman E."/>
            <person name="Gellesch M."/>
            <person name="Goldberg J."/>
            <person name="Griggs A."/>
            <person name="Gujja S."/>
            <person name="Heilman E."/>
            <person name="Heiman D."/>
            <person name="Howarth C."/>
            <person name="Mehta T."/>
            <person name="Neiman D."/>
            <person name="Pearson M."/>
            <person name="Roberts A."/>
            <person name="Saif S."/>
            <person name="Shea T."/>
            <person name="Shenoy N."/>
            <person name="Sisk P."/>
            <person name="Stolte C."/>
            <person name="Sykes S."/>
            <person name="White J."/>
            <person name="Yandava C."/>
            <person name="Haas B."/>
            <person name="Nusbaum C."/>
            <person name="Birren B."/>
        </authorList>
    </citation>
    <scope>NUCLEOTIDE SEQUENCE [LARGE SCALE GENOMIC DNA]</scope>
    <source>
        <strain evidence="4">p1A1 Lamole</strain>
    </source>
</reference>
<reference evidence="3" key="4">
    <citation type="submission" date="2015-06" db="UniProtKB">
        <authorList>
            <consortium name="EnsemblFungi"/>
        </authorList>
    </citation>
    <scope>IDENTIFICATION</scope>
</reference>
<keyword evidence="4" id="KW-1185">Reference proteome</keyword>
<sequence length="413" mass="43802">MTSSNDATPGVSTNSRPPTLTQLLATCAPSSWFVTPPDHDGACHSTTTRGQADAGTTTYECVARLGGLKWDSPASPGVRVLSSFFDMLEQQPSLLDLFRELDAISNAPYSRLSRKSEHAVEISFVCLFASGLRSATAALLNHYAAITEAVGASSASASTSATRPRYSVQLGEPERALRTQGDAVVCIELEAGDVVSSISIAYQRDNVHYSLAKQPSEGAGQSSPLAISPRPGHPSVNGRLLTRLPLALGGFDRGVAHQGLDYDAALPPEVSAEMLKAFKEQAMLDNETLASSVCQELVTQVAIEIVRHLTRGVGGVGPYIGVTLRGLEQRLGQQGDGVFEVWTGPRAGASEQEKEVVATIVLEAKTTNPVAQLSFHIQMALSIDSTKGKRFGIFWAGPYFVIAELGMSDVGSQ</sequence>
<dbReference type="EMBL" id="GL541706">
    <property type="protein sequence ID" value="KDE04444.1"/>
    <property type="molecule type" value="Genomic_DNA"/>
</dbReference>